<dbReference type="PROSITE" id="PS50088">
    <property type="entry name" value="ANK_REPEAT"/>
    <property type="match status" value="2"/>
</dbReference>
<dbReference type="RefSeq" id="WP_170131776.1">
    <property type="nucleotide sequence ID" value="NZ_LR699114.1"/>
</dbReference>
<dbReference type="SMART" id="SM00248">
    <property type="entry name" value="ANK"/>
    <property type="match status" value="2"/>
</dbReference>
<comment type="caution">
    <text evidence="4">The sequence shown here is derived from an EMBL/GenBank/DDBJ whole genome shotgun (WGS) entry which is preliminary data.</text>
</comment>
<keyword evidence="5" id="KW-1185">Reference proteome</keyword>
<evidence type="ECO:0000256" key="3">
    <source>
        <dbReference type="PROSITE-ProRule" id="PRU00023"/>
    </source>
</evidence>
<accession>A0A370GMA9</accession>
<dbReference type="Gene3D" id="1.25.40.20">
    <property type="entry name" value="Ankyrin repeat-containing domain"/>
    <property type="match status" value="1"/>
</dbReference>
<reference evidence="4 5" key="1">
    <citation type="submission" date="2018-07" db="EMBL/GenBank/DDBJ databases">
        <title>Genomic Encyclopedia of Type Strains, Phase IV (KMG-IV): sequencing the most valuable type-strain genomes for metagenomic binning, comparative biology and taxonomic classification.</title>
        <authorList>
            <person name="Goeker M."/>
        </authorList>
    </citation>
    <scope>NUCLEOTIDE SEQUENCE [LARGE SCALE GENOMIC DNA]</scope>
    <source>
        <strain evidence="4 5">DSM 16500</strain>
    </source>
</reference>
<dbReference type="PANTHER" id="PTHR24171">
    <property type="entry name" value="ANKYRIN REPEAT DOMAIN-CONTAINING PROTEIN 39-RELATED"/>
    <property type="match status" value="1"/>
</dbReference>
<dbReference type="InterPro" id="IPR036770">
    <property type="entry name" value="Ankyrin_rpt-contain_sf"/>
</dbReference>
<evidence type="ECO:0000313" key="4">
    <source>
        <dbReference type="EMBL" id="RDI44787.1"/>
    </source>
</evidence>
<dbReference type="InterPro" id="IPR002110">
    <property type="entry name" value="Ankyrin_rpt"/>
</dbReference>
<protein>
    <submittedName>
        <fullName evidence="4">Ankyrin repeat protein</fullName>
    </submittedName>
</protein>
<evidence type="ECO:0000313" key="5">
    <source>
        <dbReference type="Proteomes" id="UP000254720"/>
    </source>
</evidence>
<dbReference type="Pfam" id="PF12796">
    <property type="entry name" value="Ank_2"/>
    <property type="match status" value="1"/>
</dbReference>
<gene>
    <name evidence="4" type="ORF">C8D86_10839</name>
</gene>
<proteinExistence type="predicted"/>
<evidence type="ECO:0000256" key="1">
    <source>
        <dbReference type="ARBA" id="ARBA00022737"/>
    </source>
</evidence>
<dbReference type="EMBL" id="QQAX01000008">
    <property type="protein sequence ID" value="RDI44787.1"/>
    <property type="molecule type" value="Genomic_DNA"/>
</dbReference>
<keyword evidence="1" id="KW-0677">Repeat</keyword>
<dbReference type="Proteomes" id="UP000254720">
    <property type="component" value="Unassembled WGS sequence"/>
</dbReference>
<feature type="repeat" description="ANK" evidence="3">
    <location>
        <begin position="113"/>
        <end position="145"/>
    </location>
</feature>
<dbReference type="PANTHER" id="PTHR24171:SF9">
    <property type="entry name" value="ANKYRIN REPEAT DOMAIN-CONTAINING PROTEIN 39"/>
    <property type="match status" value="1"/>
</dbReference>
<keyword evidence="2 3" id="KW-0040">ANK repeat</keyword>
<sequence>MFSFFNTSEKLNANEIVDRLEKGLCLENSSLDFSKDYRTRHHNTYLLQALAWNRQKAALRLLERDKSKEALNLKDDWATCLNTPLILAAKINATTIVQTLIELGAKVNEQDYRGFTALHYACLLRNHEAIQLLLAARADVRIRDAFGKSPYYYYCTEISEDDLQYRYGSTDGYLNRMPDMDNHYFGTKKKCLSALRWYIAHVMVNNDWGKGEYVGKFSLYDWAERCLLSREPVYHAKIYEAMMKCFCDNRPKMDINLAGQLSKISLNVYQDDKYNQYRLDPLDLVPRSAIHLKENDEIWVELQEMVPRGYRNR</sequence>
<evidence type="ECO:0000256" key="2">
    <source>
        <dbReference type="ARBA" id="ARBA00023043"/>
    </source>
</evidence>
<organism evidence="4 5">
    <name type="scientific">Aquicella lusitana</name>
    <dbReference type="NCBI Taxonomy" id="254246"/>
    <lineage>
        <taxon>Bacteria</taxon>
        <taxon>Pseudomonadati</taxon>
        <taxon>Pseudomonadota</taxon>
        <taxon>Gammaproteobacteria</taxon>
        <taxon>Legionellales</taxon>
        <taxon>Coxiellaceae</taxon>
        <taxon>Aquicella</taxon>
    </lineage>
</organism>
<dbReference type="AlphaFoldDB" id="A0A370GMA9"/>
<dbReference type="SUPFAM" id="SSF48403">
    <property type="entry name" value="Ankyrin repeat"/>
    <property type="match status" value="1"/>
</dbReference>
<dbReference type="PROSITE" id="PS50297">
    <property type="entry name" value="ANK_REP_REGION"/>
    <property type="match status" value="2"/>
</dbReference>
<name>A0A370GMA9_9COXI</name>
<feature type="repeat" description="ANK" evidence="3">
    <location>
        <begin position="80"/>
        <end position="112"/>
    </location>
</feature>